<evidence type="ECO:0000313" key="1">
    <source>
        <dbReference type="EMBL" id="KAK3796659.1"/>
    </source>
</evidence>
<dbReference type="Proteomes" id="UP001283361">
    <property type="component" value="Unassembled WGS sequence"/>
</dbReference>
<name>A0AAE1AYV4_9GAST</name>
<accession>A0AAE1AYV4</accession>
<reference evidence="1" key="1">
    <citation type="journal article" date="2023" name="G3 (Bethesda)">
        <title>A reference genome for the long-term kleptoplast-retaining sea slug Elysia crispata morphotype clarki.</title>
        <authorList>
            <person name="Eastman K.E."/>
            <person name="Pendleton A.L."/>
            <person name="Shaikh M.A."/>
            <person name="Suttiyut T."/>
            <person name="Ogas R."/>
            <person name="Tomko P."/>
            <person name="Gavelis G."/>
            <person name="Widhalm J.R."/>
            <person name="Wisecaver J.H."/>
        </authorList>
    </citation>
    <scope>NUCLEOTIDE SEQUENCE</scope>
    <source>
        <strain evidence="1">ECLA1</strain>
    </source>
</reference>
<dbReference type="EMBL" id="JAWDGP010000857">
    <property type="protein sequence ID" value="KAK3796659.1"/>
    <property type="molecule type" value="Genomic_DNA"/>
</dbReference>
<proteinExistence type="predicted"/>
<comment type="caution">
    <text evidence="1">The sequence shown here is derived from an EMBL/GenBank/DDBJ whole genome shotgun (WGS) entry which is preliminary data.</text>
</comment>
<dbReference type="AlphaFoldDB" id="A0AAE1AYV4"/>
<keyword evidence="2" id="KW-1185">Reference proteome</keyword>
<sequence length="107" mass="11972">MLEPAGITPGQPSTSPLAAAKRIVEVVRRDKGDCHYRKILTFSTTRTGISKSFQTKISRDYPLLPECFHMGEDLGDDRASNTVRELTHHSSVHKNSYQGEEIPLISF</sequence>
<organism evidence="1 2">
    <name type="scientific">Elysia crispata</name>
    <name type="common">lettuce slug</name>
    <dbReference type="NCBI Taxonomy" id="231223"/>
    <lineage>
        <taxon>Eukaryota</taxon>
        <taxon>Metazoa</taxon>
        <taxon>Spiralia</taxon>
        <taxon>Lophotrochozoa</taxon>
        <taxon>Mollusca</taxon>
        <taxon>Gastropoda</taxon>
        <taxon>Heterobranchia</taxon>
        <taxon>Euthyneura</taxon>
        <taxon>Panpulmonata</taxon>
        <taxon>Sacoglossa</taxon>
        <taxon>Placobranchoidea</taxon>
        <taxon>Plakobranchidae</taxon>
        <taxon>Elysia</taxon>
    </lineage>
</organism>
<gene>
    <name evidence="1" type="ORF">RRG08_014129</name>
</gene>
<evidence type="ECO:0000313" key="2">
    <source>
        <dbReference type="Proteomes" id="UP001283361"/>
    </source>
</evidence>
<protein>
    <submittedName>
        <fullName evidence="1">Uncharacterized protein</fullName>
    </submittedName>
</protein>